<dbReference type="Proteomes" id="UP000008370">
    <property type="component" value="Unassembled WGS sequence"/>
</dbReference>
<dbReference type="KEGG" id="pco:PHACADRAFT_252691"/>
<reference evidence="2 3" key="1">
    <citation type="journal article" date="2012" name="BMC Genomics">
        <title>Comparative genomics of the white-rot fungi, Phanerochaete carnosa and P. chrysosporium, to elucidate the genetic basis of the distinct wood types they colonize.</title>
        <authorList>
            <person name="Suzuki H."/>
            <person name="MacDonald J."/>
            <person name="Syed K."/>
            <person name="Salamov A."/>
            <person name="Hori C."/>
            <person name="Aerts A."/>
            <person name="Henrissat B."/>
            <person name="Wiebenga A."/>
            <person name="vanKuyk P.A."/>
            <person name="Barry K."/>
            <person name="Lindquist E."/>
            <person name="LaButti K."/>
            <person name="Lapidus A."/>
            <person name="Lucas S."/>
            <person name="Coutinho P."/>
            <person name="Gong Y."/>
            <person name="Samejima M."/>
            <person name="Mahadevan R."/>
            <person name="Abou-Zaid M."/>
            <person name="de Vries R.P."/>
            <person name="Igarashi K."/>
            <person name="Yadav J.S."/>
            <person name="Grigoriev I.V."/>
            <person name="Master E.R."/>
        </authorList>
    </citation>
    <scope>NUCLEOTIDE SEQUENCE [LARGE SCALE GENOMIC DNA]</scope>
    <source>
        <strain evidence="2 3">HHB-10118-sp</strain>
    </source>
</reference>
<protein>
    <submittedName>
        <fullName evidence="2">Uncharacterized protein</fullName>
    </submittedName>
</protein>
<dbReference type="AlphaFoldDB" id="K5X6C9"/>
<gene>
    <name evidence="2" type="ORF">PHACADRAFT_252691</name>
</gene>
<accession>K5X6C9</accession>
<dbReference type="HOGENOM" id="CLU_2543322_0_0_1"/>
<sequence>MAPKPQVVPPSGSSEPSEPSEIRPEDKPKKQLKGEQEENPQVVAHRPGGQAADKKGDSKSGGSGSLDKVADQGFAGEKVKPKL</sequence>
<feature type="compositionally biased region" description="Low complexity" evidence="1">
    <location>
        <begin position="9"/>
        <end position="19"/>
    </location>
</feature>
<proteinExistence type="predicted"/>
<dbReference type="RefSeq" id="XP_007393716.1">
    <property type="nucleotide sequence ID" value="XM_007393654.1"/>
</dbReference>
<dbReference type="GeneID" id="18915561"/>
<evidence type="ECO:0000313" key="3">
    <source>
        <dbReference type="Proteomes" id="UP000008370"/>
    </source>
</evidence>
<organism evidence="2 3">
    <name type="scientific">Phanerochaete carnosa (strain HHB-10118-sp)</name>
    <name type="common">White-rot fungus</name>
    <name type="synonym">Peniophora carnosa</name>
    <dbReference type="NCBI Taxonomy" id="650164"/>
    <lineage>
        <taxon>Eukaryota</taxon>
        <taxon>Fungi</taxon>
        <taxon>Dikarya</taxon>
        <taxon>Basidiomycota</taxon>
        <taxon>Agaricomycotina</taxon>
        <taxon>Agaricomycetes</taxon>
        <taxon>Polyporales</taxon>
        <taxon>Phanerochaetaceae</taxon>
        <taxon>Phanerochaete</taxon>
    </lineage>
</organism>
<dbReference type="EMBL" id="JH930470">
    <property type="protein sequence ID" value="EKM58402.1"/>
    <property type="molecule type" value="Genomic_DNA"/>
</dbReference>
<keyword evidence="3" id="KW-1185">Reference proteome</keyword>
<dbReference type="InParanoid" id="K5X6C9"/>
<feature type="compositionally biased region" description="Basic and acidic residues" evidence="1">
    <location>
        <begin position="20"/>
        <end position="36"/>
    </location>
</feature>
<evidence type="ECO:0000313" key="2">
    <source>
        <dbReference type="EMBL" id="EKM58402.1"/>
    </source>
</evidence>
<name>K5X6C9_PHACS</name>
<feature type="region of interest" description="Disordered" evidence="1">
    <location>
        <begin position="1"/>
        <end position="83"/>
    </location>
</feature>
<evidence type="ECO:0000256" key="1">
    <source>
        <dbReference type="SAM" id="MobiDB-lite"/>
    </source>
</evidence>